<feature type="transmembrane region" description="Helical" evidence="1">
    <location>
        <begin position="71"/>
        <end position="92"/>
    </location>
</feature>
<proteinExistence type="predicted"/>
<evidence type="ECO:0000313" key="3">
    <source>
        <dbReference type="Proteomes" id="UP001179600"/>
    </source>
</evidence>
<organism evidence="2 3">
    <name type="scientific">Vagococcus lutrae</name>
    <dbReference type="NCBI Taxonomy" id="81947"/>
    <lineage>
        <taxon>Bacteria</taxon>
        <taxon>Bacillati</taxon>
        <taxon>Bacillota</taxon>
        <taxon>Bacilli</taxon>
        <taxon>Lactobacillales</taxon>
        <taxon>Enterococcaceae</taxon>
        <taxon>Vagococcus</taxon>
    </lineage>
</organism>
<reference evidence="2" key="1">
    <citation type="submission" date="2023-01" db="EMBL/GenBank/DDBJ databases">
        <title>Oxazolidinone resistance genes in florfenicol resistant enterococci from beef cattle and veal calves at slaughter.</title>
        <authorList>
            <person name="Biggel M."/>
        </authorList>
    </citation>
    <scope>NUCLEOTIDE SEQUENCE</scope>
    <source>
        <strain evidence="2">K204-1</strain>
    </source>
</reference>
<feature type="transmembrane region" description="Helical" evidence="1">
    <location>
        <begin position="168"/>
        <end position="191"/>
    </location>
</feature>
<accession>A0AAE9XFU0</accession>
<sequence>MKGLVKTSYTVGEFLLTLIKLQFYWIVFTLKGGIILGIFPATALVIDYYLQSFNHTPFTLSYQSLNQKWLAYLKETNILGYLMTGVLAVLYLDLRISQHFIGSTFLHFFLIFLLCLAFGTFLYVLPSYLRYEMPTLQHIKQAFFLLIANILDVVAMLLGVMIVTGVFVLLPILSIVGFMPLLALPVAWFSLISMKKIETQQTPSSGDV</sequence>
<keyword evidence="1" id="KW-0472">Membrane</keyword>
<dbReference type="InterPro" id="IPR006938">
    <property type="entry name" value="DUF624"/>
</dbReference>
<keyword evidence="1" id="KW-1133">Transmembrane helix</keyword>
<feature type="transmembrane region" description="Helical" evidence="1">
    <location>
        <begin position="23"/>
        <end position="50"/>
    </location>
</feature>
<feature type="transmembrane region" description="Helical" evidence="1">
    <location>
        <begin position="141"/>
        <end position="162"/>
    </location>
</feature>
<dbReference type="Proteomes" id="UP001179600">
    <property type="component" value="Chromosome"/>
</dbReference>
<evidence type="ECO:0000313" key="2">
    <source>
        <dbReference type="EMBL" id="WCG22951.1"/>
    </source>
</evidence>
<gene>
    <name evidence="2" type="ORF">PML95_01515</name>
</gene>
<dbReference type="RefSeq" id="WP_272163460.1">
    <property type="nucleotide sequence ID" value="NZ_CP116507.1"/>
</dbReference>
<name>A0AAE9XFU0_9ENTE</name>
<evidence type="ECO:0000256" key="1">
    <source>
        <dbReference type="SAM" id="Phobius"/>
    </source>
</evidence>
<dbReference type="Pfam" id="PF04854">
    <property type="entry name" value="DUF624"/>
    <property type="match status" value="1"/>
</dbReference>
<keyword evidence="1" id="KW-0812">Transmembrane</keyword>
<dbReference type="AlphaFoldDB" id="A0AAE9XFU0"/>
<protein>
    <submittedName>
        <fullName evidence="2">DUF624 domain-containing protein</fullName>
    </submittedName>
</protein>
<dbReference type="EMBL" id="CP116507">
    <property type="protein sequence ID" value="WCG22951.1"/>
    <property type="molecule type" value="Genomic_DNA"/>
</dbReference>
<feature type="transmembrane region" description="Helical" evidence="1">
    <location>
        <begin position="104"/>
        <end position="129"/>
    </location>
</feature>